<dbReference type="AlphaFoldDB" id="A0A0F9F371"/>
<name>A0A0F9F371_9ZZZZ</name>
<protein>
    <submittedName>
        <fullName evidence="1">Uncharacterized protein</fullName>
    </submittedName>
</protein>
<comment type="caution">
    <text evidence="1">The sequence shown here is derived from an EMBL/GenBank/DDBJ whole genome shotgun (WGS) entry which is preliminary data.</text>
</comment>
<dbReference type="EMBL" id="LAZR01032157">
    <property type="protein sequence ID" value="KKL51695.1"/>
    <property type="molecule type" value="Genomic_DNA"/>
</dbReference>
<accession>A0A0F9F371</accession>
<sequence length="321" mass="34441">TVSADEMGSQLMPGWKPSFPAKWRCSLTGPDTLAHSWPLGRPHGAIKVTKASRALLAVYPIDRDRATPLDRYCIVDVLRYTLGVGPCQYVLDLEGLSSDTPATPAAVSGWIERLLARKRAARQADAVAERLAQMTGHVARMQQRIGEYGAFVGKLRQTCRENLGDPETVAIVVTAPVAVAEEEADPQESSKSAQAVFAAQLMTHNTEVAIKALAFGAAWGVGSTRTAGADAAAAVKRVDSARRLAKGIAALLGKPDAPARFAPLAEQLRSIGAAQDRDLAVHRMALRRVRQHCRPTAGATTKAAALAKSVRQRVESRLWKK</sequence>
<feature type="non-terminal residue" evidence="1">
    <location>
        <position position="1"/>
    </location>
</feature>
<proteinExistence type="predicted"/>
<evidence type="ECO:0000313" key="1">
    <source>
        <dbReference type="EMBL" id="KKL51695.1"/>
    </source>
</evidence>
<reference evidence="1" key="1">
    <citation type="journal article" date="2015" name="Nature">
        <title>Complex archaea that bridge the gap between prokaryotes and eukaryotes.</title>
        <authorList>
            <person name="Spang A."/>
            <person name="Saw J.H."/>
            <person name="Jorgensen S.L."/>
            <person name="Zaremba-Niedzwiedzka K."/>
            <person name="Martijn J."/>
            <person name="Lind A.E."/>
            <person name="van Eijk R."/>
            <person name="Schleper C."/>
            <person name="Guy L."/>
            <person name="Ettema T.J."/>
        </authorList>
    </citation>
    <scope>NUCLEOTIDE SEQUENCE</scope>
</reference>
<organism evidence="1">
    <name type="scientific">marine sediment metagenome</name>
    <dbReference type="NCBI Taxonomy" id="412755"/>
    <lineage>
        <taxon>unclassified sequences</taxon>
        <taxon>metagenomes</taxon>
        <taxon>ecological metagenomes</taxon>
    </lineage>
</organism>
<gene>
    <name evidence="1" type="ORF">LCGC14_2292940</name>
</gene>